<dbReference type="RefSeq" id="WP_133235498.1">
    <property type="nucleotide sequence ID" value="NZ_SMRT01000022.1"/>
</dbReference>
<evidence type="ECO:0000259" key="6">
    <source>
        <dbReference type="PROSITE" id="PS51935"/>
    </source>
</evidence>
<keyword evidence="5" id="KW-0732">Signal</keyword>
<keyword evidence="8" id="KW-1185">Reference proteome</keyword>
<dbReference type="InterPro" id="IPR038765">
    <property type="entry name" value="Papain-like_cys_pep_sf"/>
</dbReference>
<protein>
    <submittedName>
        <fullName evidence="7">NlpC/P60 family protein</fullName>
    </submittedName>
</protein>
<reference evidence="7 8" key="1">
    <citation type="submission" date="2019-03" db="EMBL/GenBank/DDBJ databases">
        <title>This is whole genome sequence of Paenibacillus sp MS74 strain.</title>
        <authorList>
            <person name="Trinh H.N."/>
        </authorList>
    </citation>
    <scope>NUCLEOTIDE SEQUENCE [LARGE SCALE GENOMIC DNA]</scope>
    <source>
        <strain evidence="7 8">MS74</strain>
    </source>
</reference>
<dbReference type="SUPFAM" id="SSF54001">
    <property type="entry name" value="Cysteine proteinases"/>
    <property type="match status" value="1"/>
</dbReference>
<keyword evidence="2" id="KW-0645">Protease</keyword>
<evidence type="ECO:0000256" key="2">
    <source>
        <dbReference type="ARBA" id="ARBA00022670"/>
    </source>
</evidence>
<dbReference type="Proteomes" id="UP000295636">
    <property type="component" value="Unassembled WGS sequence"/>
</dbReference>
<comment type="caution">
    <text evidence="7">The sequence shown here is derived from an EMBL/GenBank/DDBJ whole genome shotgun (WGS) entry which is preliminary data.</text>
</comment>
<keyword evidence="3" id="KW-0378">Hydrolase</keyword>
<dbReference type="GO" id="GO:0006508">
    <property type="term" value="P:proteolysis"/>
    <property type="evidence" value="ECO:0007669"/>
    <property type="project" value="UniProtKB-KW"/>
</dbReference>
<sequence length="161" mass="17401">MKKFFGIVTSLALFFSIQVGSAFAETPLSQAVNDGMGSPYKTGGTTKKGFDCSGYTSFVFAKFGIDLPHQSKSQAAIGTTVSQDELRPGDLVFFDTDGPVNKDGSGISHVGVYVGDGKFYHSATNKGISVNKLSEAYYVKTYITAKRILSDEQYEELMTDN</sequence>
<feature type="chain" id="PRO_5020628410" evidence="5">
    <location>
        <begin position="25"/>
        <end position="161"/>
    </location>
</feature>
<evidence type="ECO:0000256" key="5">
    <source>
        <dbReference type="SAM" id="SignalP"/>
    </source>
</evidence>
<gene>
    <name evidence="7" type="ORF">E1757_30740</name>
</gene>
<evidence type="ECO:0000256" key="4">
    <source>
        <dbReference type="ARBA" id="ARBA00022807"/>
    </source>
</evidence>
<evidence type="ECO:0000313" key="7">
    <source>
        <dbReference type="EMBL" id="TDF92172.1"/>
    </source>
</evidence>
<evidence type="ECO:0000256" key="1">
    <source>
        <dbReference type="ARBA" id="ARBA00007074"/>
    </source>
</evidence>
<evidence type="ECO:0000256" key="3">
    <source>
        <dbReference type="ARBA" id="ARBA00022801"/>
    </source>
</evidence>
<dbReference type="PROSITE" id="PS51935">
    <property type="entry name" value="NLPC_P60"/>
    <property type="match status" value="1"/>
</dbReference>
<comment type="similarity">
    <text evidence="1">Belongs to the peptidase C40 family.</text>
</comment>
<dbReference type="AlphaFoldDB" id="A0A4R5KB92"/>
<dbReference type="InterPro" id="IPR051202">
    <property type="entry name" value="Peptidase_C40"/>
</dbReference>
<dbReference type="InterPro" id="IPR000064">
    <property type="entry name" value="NLP_P60_dom"/>
</dbReference>
<organism evidence="7 8">
    <name type="scientific">Paenibacillus piri</name>
    <dbReference type="NCBI Taxonomy" id="2547395"/>
    <lineage>
        <taxon>Bacteria</taxon>
        <taxon>Bacillati</taxon>
        <taxon>Bacillota</taxon>
        <taxon>Bacilli</taxon>
        <taxon>Bacillales</taxon>
        <taxon>Paenibacillaceae</taxon>
        <taxon>Paenibacillus</taxon>
    </lineage>
</organism>
<keyword evidence="4" id="KW-0788">Thiol protease</keyword>
<dbReference type="GO" id="GO:0008234">
    <property type="term" value="F:cysteine-type peptidase activity"/>
    <property type="evidence" value="ECO:0007669"/>
    <property type="project" value="UniProtKB-KW"/>
</dbReference>
<feature type="signal peptide" evidence="5">
    <location>
        <begin position="1"/>
        <end position="24"/>
    </location>
</feature>
<accession>A0A4R5KB92</accession>
<dbReference type="Gene3D" id="3.90.1720.10">
    <property type="entry name" value="endopeptidase domain like (from Nostoc punctiforme)"/>
    <property type="match status" value="1"/>
</dbReference>
<proteinExistence type="inferred from homology"/>
<dbReference type="OrthoDB" id="9813118at2"/>
<evidence type="ECO:0000313" key="8">
    <source>
        <dbReference type="Proteomes" id="UP000295636"/>
    </source>
</evidence>
<feature type="domain" description="NlpC/P60" evidence="6">
    <location>
        <begin position="21"/>
        <end position="149"/>
    </location>
</feature>
<name>A0A4R5KB92_9BACL</name>
<dbReference type="PANTHER" id="PTHR47053:SF1">
    <property type="entry name" value="MUREIN DD-ENDOPEPTIDASE MEPH-RELATED"/>
    <property type="match status" value="1"/>
</dbReference>
<dbReference type="EMBL" id="SMRT01000022">
    <property type="protein sequence ID" value="TDF92172.1"/>
    <property type="molecule type" value="Genomic_DNA"/>
</dbReference>
<dbReference type="PANTHER" id="PTHR47053">
    <property type="entry name" value="MUREIN DD-ENDOPEPTIDASE MEPH-RELATED"/>
    <property type="match status" value="1"/>
</dbReference>
<dbReference type="Pfam" id="PF00877">
    <property type="entry name" value="NLPC_P60"/>
    <property type="match status" value="1"/>
</dbReference>